<reference evidence="2 3" key="1">
    <citation type="submission" date="2017-12" db="EMBL/GenBank/DDBJ databases">
        <title>Sequencing, de novo assembly and annotation of complete genome of a new Thraustochytrid species, strain FCC1311.</title>
        <authorList>
            <person name="Sedici K."/>
            <person name="Godart F."/>
            <person name="Aiese Cigliano R."/>
            <person name="Sanseverino W."/>
            <person name="Barakat M."/>
            <person name="Ortet P."/>
            <person name="Marechal E."/>
            <person name="Cagnac O."/>
            <person name="Amato A."/>
        </authorList>
    </citation>
    <scope>NUCLEOTIDE SEQUENCE [LARGE SCALE GENOMIC DNA]</scope>
</reference>
<dbReference type="EMBL" id="BEYU01000101">
    <property type="protein sequence ID" value="GBG31606.1"/>
    <property type="molecule type" value="Genomic_DNA"/>
</dbReference>
<gene>
    <name evidence="2" type="ORF">FCC1311_078312</name>
</gene>
<accession>A0A2R5GL26</accession>
<dbReference type="AlphaFoldDB" id="A0A2R5GL26"/>
<comment type="caution">
    <text evidence="2">The sequence shown here is derived from an EMBL/GenBank/DDBJ whole genome shotgun (WGS) entry which is preliminary data.</text>
</comment>
<evidence type="ECO:0000256" key="1">
    <source>
        <dbReference type="SAM" id="MobiDB-lite"/>
    </source>
</evidence>
<dbReference type="InParanoid" id="A0A2R5GL26"/>
<dbReference type="Proteomes" id="UP000241890">
    <property type="component" value="Unassembled WGS sequence"/>
</dbReference>
<proteinExistence type="predicted"/>
<sequence length="174" mass="19322">MFVAETSSMPALPRRKRSRSFCETRSSSGRAARRARGKTGFRKTSAFALLQTIPEDTQITFSLWGTQQLEQTQALMEISTTATSCSATIDGTSSPMANMNNNKRPATATAGCLKRRRRAMNKRELAAQISMARRYIGKLRTESEEDETMTPQEVFLKAVVSFFVLWALVTVSGP</sequence>
<organism evidence="2 3">
    <name type="scientific">Hondaea fermentalgiana</name>
    <dbReference type="NCBI Taxonomy" id="2315210"/>
    <lineage>
        <taxon>Eukaryota</taxon>
        <taxon>Sar</taxon>
        <taxon>Stramenopiles</taxon>
        <taxon>Bigyra</taxon>
        <taxon>Labyrinthulomycetes</taxon>
        <taxon>Thraustochytrida</taxon>
        <taxon>Thraustochytriidae</taxon>
        <taxon>Hondaea</taxon>
    </lineage>
</organism>
<name>A0A2R5GL26_9STRA</name>
<protein>
    <submittedName>
        <fullName evidence="2">Uncharacterized protein</fullName>
    </submittedName>
</protein>
<feature type="region of interest" description="Disordered" evidence="1">
    <location>
        <begin position="1"/>
        <end position="39"/>
    </location>
</feature>
<evidence type="ECO:0000313" key="2">
    <source>
        <dbReference type="EMBL" id="GBG31606.1"/>
    </source>
</evidence>
<evidence type="ECO:0000313" key="3">
    <source>
        <dbReference type="Proteomes" id="UP000241890"/>
    </source>
</evidence>
<keyword evidence="3" id="KW-1185">Reference proteome</keyword>